<dbReference type="Pfam" id="PF00209">
    <property type="entry name" value="SNF"/>
    <property type="match status" value="2"/>
</dbReference>
<reference evidence="7" key="1">
    <citation type="submission" date="2018-05" db="EMBL/GenBank/DDBJ databases">
        <authorList>
            <person name="Lanie J.A."/>
            <person name="Ng W.-L."/>
            <person name="Kazmierczak K.M."/>
            <person name="Andrzejewski T.M."/>
            <person name="Davidsen T.M."/>
            <person name="Wayne K.J."/>
            <person name="Tettelin H."/>
            <person name="Glass J.I."/>
            <person name="Rusch D."/>
            <person name="Podicherti R."/>
            <person name="Tsui H.-C.T."/>
            <person name="Winkler M.E."/>
        </authorList>
    </citation>
    <scope>NUCLEOTIDE SEQUENCE</scope>
</reference>
<evidence type="ECO:0008006" key="8">
    <source>
        <dbReference type="Google" id="ProtNLM"/>
    </source>
</evidence>
<dbReference type="InterPro" id="IPR047218">
    <property type="entry name" value="YocR/YhdH-like"/>
</dbReference>
<dbReference type="PANTHER" id="PTHR42948">
    <property type="entry name" value="TRANSPORTER"/>
    <property type="match status" value="1"/>
</dbReference>
<feature type="transmembrane region" description="Helical" evidence="6">
    <location>
        <begin position="15"/>
        <end position="34"/>
    </location>
</feature>
<feature type="transmembrane region" description="Helical" evidence="6">
    <location>
        <begin position="312"/>
        <end position="333"/>
    </location>
</feature>
<evidence type="ECO:0000256" key="1">
    <source>
        <dbReference type="ARBA" id="ARBA00004141"/>
    </source>
</evidence>
<gene>
    <name evidence="7" type="ORF">METZ01_LOCUS296113</name>
</gene>
<keyword evidence="5 6" id="KW-0472">Membrane</keyword>
<dbReference type="EMBL" id="UINC01090912">
    <property type="protein sequence ID" value="SVC43259.1"/>
    <property type="molecule type" value="Genomic_DNA"/>
</dbReference>
<protein>
    <recommendedName>
        <fullName evidence="8">Sodium-dependent transporter</fullName>
    </recommendedName>
</protein>
<evidence type="ECO:0000313" key="7">
    <source>
        <dbReference type="EMBL" id="SVC43259.1"/>
    </source>
</evidence>
<feature type="transmembrane region" description="Helical" evidence="6">
    <location>
        <begin position="175"/>
        <end position="205"/>
    </location>
</feature>
<feature type="transmembrane region" description="Helical" evidence="6">
    <location>
        <begin position="353"/>
        <end position="372"/>
    </location>
</feature>
<evidence type="ECO:0000256" key="2">
    <source>
        <dbReference type="ARBA" id="ARBA00022448"/>
    </source>
</evidence>
<comment type="subcellular location">
    <subcellularLocation>
        <location evidence="1">Membrane</location>
        <topology evidence="1">Multi-pass membrane protein</topology>
    </subcellularLocation>
</comment>
<dbReference type="InterPro" id="IPR037272">
    <property type="entry name" value="SNS_sf"/>
</dbReference>
<feature type="transmembrane region" description="Helical" evidence="6">
    <location>
        <begin position="143"/>
        <end position="163"/>
    </location>
</feature>
<dbReference type="NCBIfam" id="NF037979">
    <property type="entry name" value="Na_transp"/>
    <property type="match status" value="1"/>
</dbReference>
<evidence type="ECO:0000256" key="6">
    <source>
        <dbReference type="SAM" id="Phobius"/>
    </source>
</evidence>
<feature type="transmembrane region" description="Helical" evidence="6">
    <location>
        <begin position="82"/>
        <end position="108"/>
    </location>
</feature>
<dbReference type="AlphaFoldDB" id="A0A382M2V0"/>
<feature type="non-terminal residue" evidence="7">
    <location>
        <position position="1"/>
    </location>
</feature>
<evidence type="ECO:0000256" key="4">
    <source>
        <dbReference type="ARBA" id="ARBA00022989"/>
    </source>
</evidence>
<name>A0A382M2V0_9ZZZZ</name>
<keyword evidence="4 6" id="KW-1133">Transmembrane helix</keyword>
<dbReference type="GO" id="GO:0016020">
    <property type="term" value="C:membrane"/>
    <property type="evidence" value="ECO:0007669"/>
    <property type="project" value="UniProtKB-SubCell"/>
</dbReference>
<feature type="transmembrane region" description="Helical" evidence="6">
    <location>
        <begin position="262"/>
        <end position="282"/>
    </location>
</feature>
<accession>A0A382M2V0</accession>
<organism evidence="7">
    <name type="scientific">marine metagenome</name>
    <dbReference type="NCBI Taxonomy" id="408172"/>
    <lineage>
        <taxon>unclassified sequences</taxon>
        <taxon>metagenomes</taxon>
        <taxon>ecological metagenomes</taxon>
    </lineage>
</organism>
<proteinExistence type="predicted"/>
<evidence type="ECO:0000256" key="3">
    <source>
        <dbReference type="ARBA" id="ARBA00022692"/>
    </source>
</evidence>
<dbReference type="InterPro" id="IPR000175">
    <property type="entry name" value="Na/ntran_symport"/>
</dbReference>
<keyword evidence="3 6" id="KW-0812">Transmembrane</keyword>
<feature type="non-terminal residue" evidence="7">
    <location>
        <position position="390"/>
    </location>
</feature>
<dbReference type="PRINTS" id="PR00176">
    <property type="entry name" value="NANEUSMPORT"/>
</dbReference>
<dbReference type="CDD" id="cd10336">
    <property type="entry name" value="SLC6sbd_Tyt1-Like"/>
    <property type="match status" value="1"/>
</dbReference>
<dbReference type="PROSITE" id="PS50267">
    <property type="entry name" value="NA_NEUROTRAN_SYMP_3"/>
    <property type="match status" value="1"/>
</dbReference>
<keyword evidence="2" id="KW-0813">Transport</keyword>
<feature type="transmembrane region" description="Helical" evidence="6">
    <location>
        <begin position="225"/>
        <end position="242"/>
    </location>
</feature>
<feature type="transmembrane region" description="Helical" evidence="6">
    <location>
        <begin position="46"/>
        <end position="70"/>
    </location>
</feature>
<evidence type="ECO:0000256" key="5">
    <source>
        <dbReference type="ARBA" id="ARBA00023136"/>
    </source>
</evidence>
<sequence>YGAVRSMSSTDTFSSRWGVVLVGLGMAVGTGNIWRFPRVVAENGGGAFLVCWLIFLFTWSIPLLITEFGIGRKTRRGPIAGVAALNGAGSAWMGGFVVVTTVMIMFYYSVVTGWALKYAIAAGVGSLGRIDPGPFWSDYSSSFWQPSLFHILSIGVAGVIVARGITDGIERASRILIPILFGLLLCAVGRAVTLPGASAGLAFLFVPDFAAFMNYQTWLEALTQSAWSTGAGWGLLLSYAIYVRNTENVVSQAIRIGVGNNLASILAAMAILPAAFAVLTPMEARDALSSGNIGLTFVWIPRLFNQMPAGNYLLPVFFVALFCAALSSLIAMVELATRALIDRGLARHEAVRLVVLVSILCGLPSAFSLAFFENQDWVWSLGLMISGMFI</sequence>
<dbReference type="PANTHER" id="PTHR42948:SF1">
    <property type="entry name" value="TRANSPORTER"/>
    <property type="match status" value="1"/>
</dbReference>
<dbReference type="SUPFAM" id="SSF161070">
    <property type="entry name" value="SNF-like"/>
    <property type="match status" value="1"/>
</dbReference>